<reference evidence="2" key="1">
    <citation type="submission" date="2023-07" db="EMBL/GenBank/DDBJ databases">
        <authorList>
            <consortium name="AG Swart"/>
            <person name="Singh M."/>
            <person name="Singh A."/>
            <person name="Seah K."/>
            <person name="Emmerich C."/>
        </authorList>
    </citation>
    <scope>NUCLEOTIDE SEQUENCE</scope>
    <source>
        <strain evidence="2">DP1</strain>
    </source>
</reference>
<feature type="transmembrane region" description="Helical" evidence="1">
    <location>
        <begin position="6"/>
        <end position="24"/>
    </location>
</feature>
<dbReference type="Proteomes" id="UP001295684">
    <property type="component" value="Unassembled WGS sequence"/>
</dbReference>
<keyword evidence="1" id="KW-0472">Membrane</keyword>
<protein>
    <submittedName>
        <fullName evidence="2">Uncharacterized protein</fullName>
    </submittedName>
</protein>
<keyword evidence="3" id="KW-1185">Reference proteome</keyword>
<keyword evidence="1" id="KW-1133">Transmembrane helix</keyword>
<gene>
    <name evidence="2" type="ORF">ECRASSUSDP1_LOCUS24961</name>
</gene>
<proteinExistence type="predicted"/>
<organism evidence="2 3">
    <name type="scientific">Euplotes crassus</name>
    <dbReference type="NCBI Taxonomy" id="5936"/>
    <lineage>
        <taxon>Eukaryota</taxon>
        <taxon>Sar</taxon>
        <taxon>Alveolata</taxon>
        <taxon>Ciliophora</taxon>
        <taxon>Intramacronucleata</taxon>
        <taxon>Spirotrichea</taxon>
        <taxon>Hypotrichia</taxon>
        <taxon>Euplotida</taxon>
        <taxon>Euplotidae</taxon>
        <taxon>Moneuplotes</taxon>
    </lineage>
</organism>
<evidence type="ECO:0000313" key="3">
    <source>
        <dbReference type="Proteomes" id="UP001295684"/>
    </source>
</evidence>
<feature type="transmembrane region" description="Helical" evidence="1">
    <location>
        <begin position="87"/>
        <end position="105"/>
    </location>
</feature>
<evidence type="ECO:0000313" key="2">
    <source>
        <dbReference type="EMBL" id="CAI2383460.1"/>
    </source>
</evidence>
<sequence>MKGVKINLWTIVLFLILCISLNCLRMKRSTNVNHLEISDISEIRSRVEIGGESIGGTSQSQLPSRLQQVDMDDDDDDDFIDAMKGTISVSCITVFLIVILGFMIFKAAEWGNKASTEIKFRQEVLRKELIFNAREFLDRNGFVEKGLSPYYKN</sequence>
<accession>A0AAD1Y299</accession>
<comment type="caution">
    <text evidence="2">The sequence shown here is derived from an EMBL/GenBank/DDBJ whole genome shotgun (WGS) entry which is preliminary data.</text>
</comment>
<name>A0AAD1Y299_EUPCR</name>
<keyword evidence="1" id="KW-0812">Transmembrane</keyword>
<dbReference type="EMBL" id="CAMPGE010025729">
    <property type="protein sequence ID" value="CAI2383460.1"/>
    <property type="molecule type" value="Genomic_DNA"/>
</dbReference>
<evidence type="ECO:0000256" key="1">
    <source>
        <dbReference type="SAM" id="Phobius"/>
    </source>
</evidence>
<dbReference type="AlphaFoldDB" id="A0AAD1Y299"/>